<feature type="compositionally biased region" description="Polar residues" evidence="1">
    <location>
        <begin position="337"/>
        <end position="348"/>
    </location>
</feature>
<evidence type="ECO:0000256" key="1">
    <source>
        <dbReference type="SAM" id="MobiDB-lite"/>
    </source>
</evidence>
<feature type="region of interest" description="Disordered" evidence="1">
    <location>
        <begin position="619"/>
        <end position="667"/>
    </location>
</feature>
<feature type="region of interest" description="Disordered" evidence="1">
    <location>
        <begin position="144"/>
        <end position="386"/>
    </location>
</feature>
<feature type="compositionally biased region" description="Polar residues" evidence="1">
    <location>
        <begin position="649"/>
        <end position="659"/>
    </location>
</feature>
<feature type="compositionally biased region" description="Polar residues" evidence="1">
    <location>
        <begin position="23"/>
        <end position="44"/>
    </location>
</feature>
<dbReference type="PANTHER" id="PTHR12751">
    <property type="entry name" value="PHOSPHATASE AND ACTIN REGULATOR PHACTR"/>
    <property type="match status" value="1"/>
</dbReference>
<dbReference type="Proteomes" id="UP000799766">
    <property type="component" value="Unassembled WGS sequence"/>
</dbReference>
<feature type="region of interest" description="Disordered" evidence="1">
    <location>
        <begin position="542"/>
        <end position="606"/>
    </location>
</feature>
<feature type="region of interest" description="Disordered" evidence="1">
    <location>
        <begin position="1"/>
        <end position="127"/>
    </location>
</feature>
<proteinExistence type="predicted"/>
<feature type="compositionally biased region" description="Low complexity" evidence="1">
    <location>
        <begin position="88"/>
        <end position="122"/>
    </location>
</feature>
<name>A0A6A6PDB7_9PEZI</name>
<sequence>MAEVLAPLVQQPSTITMLHPSTDALQTNAAPQPNTQPSRASQAQGRAHGYASSPSGGMGYRGTAATPVAPYAFQSTPHLRQDQRSASAPVAPFNPRAAVAAAPPSSSASNSSTASSGRSGPSHQFASQDDLVLDSVHRRSAVGSNFDSRLSSSVSLSTSVPDLSLTTLDAPPKAHPDRYRRAVRRTDAGNPTNSSAQQSAAPSGSGMAAVAHLYKGAPAGTAPSRTGHLRTSSADDTYLPRQGALEQAKRYRRRSISSIDASTLAGAAPMTSSMVPDQQPNKSTNNSVRPSLGHKRQDSGESRSSSSSGHRPSSANAGTPRNATAQPVLAATRNDSKTANVPSRATPDSNKRPSPLSQSAFENDDELSTKGDTRPGSSAAPPSPAVQHLAALSDKDLNKGMKSRLRRAFSFGSSAELRRASAANNLSTSDRQKLHKDRPAEDAQTAEDEEIAARQEAAGIGNSIYSGQGNVFTGSTDNLSISSTASSASVMLRKMGKGMKKGTRSIKGLFRPKSVVGVPSLDSSAVTQPSVAQVSMVTVEAEREKVNVNPHPQDQAGGGTGFPKLERNSIDAASRPSTEQQSSSIGNAASSEASGPRRSIVGGDEERAKVLAAVRKGILKRSGTSSGNSSPVTHPVDAKPPAAEGSLDTPHSSAPSTPDDQPRAMPVKFHSSDESYFVGMSRLSGSTKSLPNTPVRNISFSPRIQFHDVWSSTEYDRRGEIATCNRLTPMLAQQIKEELNSFKMEMEVHELSKPHTHFF</sequence>
<feature type="compositionally biased region" description="Low complexity" evidence="1">
    <location>
        <begin position="194"/>
        <end position="209"/>
    </location>
</feature>
<dbReference type="EMBL" id="MU001670">
    <property type="protein sequence ID" value="KAF2461985.1"/>
    <property type="molecule type" value="Genomic_DNA"/>
</dbReference>
<feature type="compositionally biased region" description="Polar residues" evidence="1">
    <location>
        <begin position="575"/>
        <end position="593"/>
    </location>
</feature>
<evidence type="ECO:0008006" key="4">
    <source>
        <dbReference type="Google" id="ProtNLM"/>
    </source>
</evidence>
<dbReference type="GO" id="GO:0030036">
    <property type="term" value="P:actin cytoskeleton organization"/>
    <property type="evidence" value="ECO:0007669"/>
    <property type="project" value="TreeGrafter"/>
</dbReference>
<keyword evidence="3" id="KW-1185">Reference proteome</keyword>
<dbReference type="PANTHER" id="PTHR12751:SF18">
    <property type="entry name" value="PHOSPHATASE AND ACTIN REGULATOR 1"/>
    <property type="match status" value="1"/>
</dbReference>
<dbReference type="GO" id="GO:0003779">
    <property type="term" value="F:actin binding"/>
    <property type="evidence" value="ECO:0007669"/>
    <property type="project" value="TreeGrafter"/>
</dbReference>
<feature type="compositionally biased region" description="Polar residues" evidence="1">
    <location>
        <begin position="315"/>
        <end position="325"/>
    </location>
</feature>
<accession>A0A6A6PDB7</accession>
<feature type="compositionally biased region" description="Low complexity" evidence="1">
    <location>
        <begin position="302"/>
        <end position="314"/>
    </location>
</feature>
<protein>
    <recommendedName>
        <fullName evidence="4">Protein BNI4</fullName>
    </recommendedName>
</protein>
<dbReference type="OrthoDB" id="5563016at2759"/>
<gene>
    <name evidence="2" type="ORF">BDY21DRAFT_277431</name>
</gene>
<evidence type="ECO:0000313" key="3">
    <source>
        <dbReference type="Proteomes" id="UP000799766"/>
    </source>
</evidence>
<reference evidence="2" key="1">
    <citation type="journal article" date="2020" name="Stud. Mycol.">
        <title>101 Dothideomycetes genomes: a test case for predicting lifestyles and emergence of pathogens.</title>
        <authorList>
            <person name="Haridas S."/>
            <person name="Albert R."/>
            <person name="Binder M."/>
            <person name="Bloem J."/>
            <person name="Labutti K."/>
            <person name="Salamov A."/>
            <person name="Andreopoulos B."/>
            <person name="Baker S."/>
            <person name="Barry K."/>
            <person name="Bills G."/>
            <person name="Bluhm B."/>
            <person name="Cannon C."/>
            <person name="Castanera R."/>
            <person name="Culley D."/>
            <person name="Daum C."/>
            <person name="Ezra D."/>
            <person name="Gonzalez J."/>
            <person name="Henrissat B."/>
            <person name="Kuo A."/>
            <person name="Liang C."/>
            <person name="Lipzen A."/>
            <person name="Lutzoni F."/>
            <person name="Magnuson J."/>
            <person name="Mondo S."/>
            <person name="Nolan M."/>
            <person name="Ohm R."/>
            <person name="Pangilinan J."/>
            <person name="Park H.-J."/>
            <person name="Ramirez L."/>
            <person name="Alfaro M."/>
            <person name="Sun H."/>
            <person name="Tritt A."/>
            <person name="Yoshinaga Y."/>
            <person name="Zwiers L.-H."/>
            <person name="Turgeon B."/>
            <person name="Goodwin S."/>
            <person name="Spatafora J."/>
            <person name="Crous P."/>
            <person name="Grigoriev I."/>
        </authorList>
    </citation>
    <scope>NUCLEOTIDE SEQUENCE</scope>
    <source>
        <strain evidence="2">ATCC 16933</strain>
    </source>
</reference>
<feature type="region of interest" description="Disordered" evidence="1">
    <location>
        <begin position="422"/>
        <end position="445"/>
    </location>
</feature>
<evidence type="ECO:0000313" key="2">
    <source>
        <dbReference type="EMBL" id="KAF2461985.1"/>
    </source>
</evidence>
<feature type="compositionally biased region" description="Basic and acidic residues" evidence="1">
    <location>
        <begin position="172"/>
        <end position="187"/>
    </location>
</feature>
<dbReference type="AlphaFoldDB" id="A0A6A6PDB7"/>
<feature type="compositionally biased region" description="Polar residues" evidence="1">
    <location>
        <begin position="622"/>
        <end position="632"/>
    </location>
</feature>
<organism evidence="2 3">
    <name type="scientific">Lineolata rhizophorae</name>
    <dbReference type="NCBI Taxonomy" id="578093"/>
    <lineage>
        <taxon>Eukaryota</taxon>
        <taxon>Fungi</taxon>
        <taxon>Dikarya</taxon>
        <taxon>Ascomycota</taxon>
        <taxon>Pezizomycotina</taxon>
        <taxon>Dothideomycetes</taxon>
        <taxon>Dothideomycetes incertae sedis</taxon>
        <taxon>Lineolatales</taxon>
        <taxon>Lineolataceae</taxon>
        <taxon>Lineolata</taxon>
    </lineage>
</organism>
<feature type="compositionally biased region" description="Polar residues" evidence="1">
    <location>
        <begin position="270"/>
        <end position="289"/>
    </location>
</feature>
<feature type="compositionally biased region" description="Low complexity" evidence="1">
    <location>
        <begin position="147"/>
        <end position="169"/>
    </location>
</feature>